<dbReference type="EMBL" id="OV696696">
    <property type="protein sequence ID" value="CAH1240871.1"/>
    <property type="molecule type" value="Genomic_DNA"/>
</dbReference>
<feature type="compositionally biased region" description="Basic residues" evidence="1">
    <location>
        <begin position="283"/>
        <end position="294"/>
    </location>
</feature>
<keyword evidence="3" id="KW-1185">Reference proteome</keyword>
<organism evidence="2 3">
    <name type="scientific">Branchiostoma lanceolatum</name>
    <name type="common">Common lancelet</name>
    <name type="synonym">Amphioxus lanceolatum</name>
    <dbReference type="NCBI Taxonomy" id="7740"/>
    <lineage>
        <taxon>Eukaryota</taxon>
        <taxon>Metazoa</taxon>
        <taxon>Chordata</taxon>
        <taxon>Cephalochordata</taxon>
        <taxon>Leptocardii</taxon>
        <taxon>Amphioxiformes</taxon>
        <taxon>Branchiostomatidae</taxon>
        <taxon>Branchiostoma</taxon>
    </lineage>
</organism>
<evidence type="ECO:0000313" key="3">
    <source>
        <dbReference type="Proteomes" id="UP000838412"/>
    </source>
</evidence>
<name>A0A8J9VJ08_BRALA</name>
<feature type="region of interest" description="Disordered" evidence="1">
    <location>
        <begin position="187"/>
        <end position="294"/>
    </location>
</feature>
<reference evidence="2" key="1">
    <citation type="submission" date="2022-01" db="EMBL/GenBank/DDBJ databases">
        <authorList>
            <person name="Braso-Vives M."/>
        </authorList>
    </citation>
    <scope>NUCLEOTIDE SEQUENCE</scope>
</reference>
<proteinExistence type="predicted"/>
<feature type="region of interest" description="Disordered" evidence="1">
    <location>
        <begin position="1"/>
        <end position="108"/>
    </location>
</feature>
<feature type="compositionally biased region" description="Polar residues" evidence="1">
    <location>
        <begin position="69"/>
        <end position="86"/>
    </location>
</feature>
<dbReference type="AlphaFoldDB" id="A0A8J9VJ08"/>
<feature type="compositionally biased region" description="Low complexity" evidence="1">
    <location>
        <begin position="50"/>
        <end position="65"/>
    </location>
</feature>
<feature type="compositionally biased region" description="Low complexity" evidence="1">
    <location>
        <begin position="261"/>
        <end position="282"/>
    </location>
</feature>
<accession>A0A8J9VJ08</accession>
<sequence length="294" mass="32095">MQGFFAAEGLGWPQVKLPPNFRGELAEEDVPSESHSSSDEANPTEDEENPIQPQQCTPAATAAEPDAGPSTSSEDNVTNPTTSAGATTHADPTENRASSSMAEVRNLAQQHREQADAWQFSIESVQALLMSRFSRLSLKAIEWGMGQEEKARQWYTEEIARHCKELKVERAGLFLYTKIPFIDEDKEERPAKKTKKSSMSPKLVARLSKEQAFGGKIKNHLQSDGDDPVSTSEARQVRTYGNSSALAKKTTSPALPSQGKPSASRPSSTRPKTSSRPQPTRQSGKRKGGKSGQL</sequence>
<protein>
    <submittedName>
        <fullName evidence="2">Hypp6142 protein</fullName>
    </submittedName>
</protein>
<feature type="compositionally biased region" description="Polar residues" evidence="1">
    <location>
        <begin position="229"/>
        <end position="255"/>
    </location>
</feature>
<evidence type="ECO:0000256" key="1">
    <source>
        <dbReference type="SAM" id="MobiDB-lite"/>
    </source>
</evidence>
<gene>
    <name evidence="2" type="primary">Hypp6142</name>
    <name evidence="2" type="ORF">BLAG_LOCUS4688</name>
</gene>
<evidence type="ECO:0000313" key="2">
    <source>
        <dbReference type="EMBL" id="CAH1240871.1"/>
    </source>
</evidence>
<dbReference type="Proteomes" id="UP000838412">
    <property type="component" value="Chromosome 11"/>
</dbReference>